<evidence type="ECO:0000256" key="12">
    <source>
        <dbReference type="PIRSR" id="PIRSR601929-2"/>
    </source>
</evidence>
<dbReference type="PRINTS" id="PR00325">
    <property type="entry name" value="GERMIN"/>
</dbReference>
<dbReference type="PANTHER" id="PTHR31238">
    <property type="entry name" value="GERMIN-LIKE PROTEIN SUBFAMILY 3 MEMBER 3"/>
    <property type="match status" value="1"/>
</dbReference>
<feature type="domain" description="Cupin type-1" evidence="14">
    <location>
        <begin position="63"/>
        <end position="196"/>
    </location>
</feature>
<feature type="binding site" evidence="11">
    <location>
        <position position="104"/>
    </location>
    <ligand>
        <name>oxalate</name>
        <dbReference type="ChEBI" id="CHEBI:30623"/>
    </ligand>
</feature>
<sequence>MAFNKHGGIVVFIVFAVLQMANAGDPNILTDFVFPPNVTAVDANFFTYTGLRVLVGAPPPPAFNVLKATKKEFPSLEGQSVSYAVLQYPAGTINPLHSHPRSTELLFLLQGTLEVGLVDTTNKLYTQTLQAGDMFVFPKGLVHYQYNADSKNYALAASAFASASAGTVSVPNSVFTSGIDDTILATSFKTDVSTIESIKAGLKPKA</sequence>
<dbReference type="SUPFAM" id="SSF51182">
    <property type="entry name" value="RmlC-like cupins"/>
    <property type="match status" value="1"/>
</dbReference>
<evidence type="ECO:0000256" key="9">
    <source>
        <dbReference type="ARBA" id="ARBA00023180"/>
    </source>
</evidence>
<keyword evidence="16" id="KW-1185">Reference proteome</keyword>
<feature type="binding site" evidence="12">
    <location>
        <position position="99"/>
    </location>
    <ligand>
        <name>Mn(2+)</name>
        <dbReference type="ChEBI" id="CHEBI:29035"/>
    </ligand>
</feature>
<feature type="binding site" evidence="12">
    <location>
        <position position="97"/>
    </location>
    <ligand>
        <name>Mn(2+)</name>
        <dbReference type="ChEBI" id="CHEBI:29035"/>
    </ligand>
</feature>
<dbReference type="GO" id="GO:0048046">
    <property type="term" value="C:apoplast"/>
    <property type="evidence" value="ECO:0007669"/>
    <property type="project" value="UniProtKB-SubCell"/>
</dbReference>
<dbReference type="Pfam" id="PF00190">
    <property type="entry name" value="Cupin_1"/>
    <property type="match status" value="1"/>
</dbReference>
<evidence type="ECO:0000256" key="2">
    <source>
        <dbReference type="ARBA" id="ARBA00004271"/>
    </source>
</evidence>
<reference evidence="15 16" key="1">
    <citation type="submission" date="2020-06" db="EMBL/GenBank/DDBJ databases">
        <title>Transcriptomic and genomic resources for Thalictrum thalictroides and T. hernandezii: Facilitating candidate gene discovery in an emerging model plant lineage.</title>
        <authorList>
            <person name="Arias T."/>
            <person name="Riano-Pachon D.M."/>
            <person name="Di Stilio V.S."/>
        </authorList>
    </citation>
    <scope>NUCLEOTIDE SEQUENCE [LARGE SCALE GENOMIC DNA]</scope>
    <source>
        <strain evidence="16">cv. WT478/WT964</strain>
        <tissue evidence="15">Leaves</tissue>
    </source>
</reference>
<dbReference type="CDD" id="cd02241">
    <property type="entry name" value="cupin_OxOx"/>
    <property type="match status" value="1"/>
</dbReference>
<dbReference type="InterPro" id="IPR014710">
    <property type="entry name" value="RmlC-like_jellyroll"/>
</dbReference>
<evidence type="ECO:0000256" key="4">
    <source>
        <dbReference type="ARBA" id="ARBA00011268"/>
    </source>
</evidence>
<feature type="binding site" evidence="12">
    <location>
        <position position="143"/>
    </location>
    <ligand>
        <name>Mn(2+)</name>
        <dbReference type="ChEBI" id="CHEBI:29035"/>
    </ligand>
</feature>
<evidence type="ECO:0000256" key="8">
    <source>
        <dbReference type="ARBA" id="ARBA00022729"/>
    </source>
</evidence>
<feature type="binding site" evidence="12">
    <location>
        <position position="104"/>
    </location>
    <ligand>
        <name>Mn(2+)</name>
        <dbReference type="ChEBI" id="CHEBI:29035"/>
    </ligand>
</feature>
<dbReference type="Gene3D" id="2.60.120.10">
    <property type="entry name" value="Jelly Rolls"/>
    <property type="match status" value="1"/>
</dbReference>
<protein>
    <recommendedName>
        <fullName evidence="13">Germin-like protein</fullName>
    </recommendedName>
</protein>
<comment type="caution">
    <text evidence="15">The sequence shown here is derived from an EMBL/GenBank/DDBJ whole genome shotgun (WGS) entry which is preliminary data.</text>
</comment>
<keyword evidence="8 13" id="KW-0732">Signal</keyword>
<evidence type="ECO:0000256" key="6">
    <source>
        <dbReference type="ARBA" id="ARBA00022525"/>
    </source>
</evidence>
<name>A0A7J6WIQ8_THATH</name>
<dbReference type="GO" id="GO:0030145">
    <property type="term" value="F:manganese ion binding"/>
    <property type="evidence" value="ECO:0007669"/>
    <property type="project" value="UniProtKB-UniRule"/>
</dbReference>
<evidence type="ECO:0000313" key="15">
    <source>
        <dbReference type="EMBL" id="KAF5196480.1"/>
    </source>
</evidence>
<accession>A0A7J6WIQ8</accession>
<dbReference type="InterPro" id="IPR011051">
    <property type="entry name" value="RmlC_Cupin_sf"/>
</dbReference>
<keyword evidence="5 13" id="KW-0052">Apoplast</keyword>
<evidence type="ECO:0000259" key="14">
    <source>
        <dbReference type="SMART" id="SM00835"/>
    </source>
</evidence>
<evidence type="ECO:0000256" key="3">
    <source>
        <dbReference type="ARBA" id="ARBA00007456"/>
    </source>
</evidence>
<dbReference type="InterPro" id="IPR006045">
    <property type="entry name" value="Cupin_1"/>
</dbReference>
<dbReference type="Proteomes" id="UP000554482">
    <property type="component" value="Unassembled WGS sequence"/>
</dbReference>
<gene>
    <name evidence="15" type="ORF">FRX31_013933</name>
</gene>
<keyword evidence="9" id="KW-0325">Glycoprotein</keyword>
<dbReference type="EMBL" id="JABWDY010015944">
    <property type="protein sequence ID" value="KAF5196480.1"/>
    <property type="molecule type" value="Genomic_DNA"/>
</dbReference>
<comment type="subcellular location">
    <subcellularLocation>
        <location evidence="2 13">Secreted</location>
        <location evidence="2 13">Extracellular space</location>
        <location evidence="2 13">Apoplast</location>
    </subcellularLocation>
</comment>
<evidence type="ECO:0000256" key="1">
    <source>
        <dbReference type="ARBA" id="ARBA00003629"/>
    </source>
</evidence>
<feature type="binding site" evidence="11">
    <location>
        <position position="94"/>
    </location>
    <ligand>
        <name>oxalate</name>
        <dbReference type="ChEBI" id="CHEBI:30623"/>
    </ligand>
</feature>
<dbReference type="OrthoDB" id="1546383at2759"/>
<feature type="binding site" evidence="11">
    <location>
        <position position="99"/>
    </location>
    <ligand>
        <name>oxalate</name>
        <dbReference type="ChEBI" id="CHEBI:30623"/>
    </ligand>
</feature>
<organism evidence="15 16">
    <name type="scientific">Thalictrum thalictroides</name>
    <name type="common">Rue-anemone</name>
    <name type="synonym">Anemone thalictroides</name>
    <dbReference type="NCBI Taxonomy" id="46969"/>
    <lineage>
        <taxon>Eukaryota</taxon>
        <taxon>Viridiplantae</taxon>
        <taxon>Streptophyta</taxon>
        <taxon>Embryophyta</taxon>
        <taxon>Tracheophyta</taxon>
        <taxon>Spermatophyta</taxon>
        <taxon>Magnoliopsida</taxon>
        <taxon>Ranunculales</taxon>
        <taxon>Ranunculaceae</taxon>
        <taxon>Thalictroideae</taxon>
        <taxon>Thalictrum</taxon>
    </lineage>
</organism>
<proteinExistence type="inferred from homology"/>
<evidence type="ECO:0000256" key="13">
    <source>
        <dbReference type="RuleBase" id="RU366015"/>
    </source>
</evidence>
<evidence type="ECO:0000313" key="16">
    <source>
        <dbReference type="Proteomes" id="UP000554482"/>
    </source>
</evidence>
<comment type="similarity">
    <text evidence="3 13">Belongs to the germin family.</text>
</comment>
<keyword evidence="7 11" id="KW-0479">Metal-binding</keyword>
<feature type="chain" id="PRO_5029947520" description="Germin-like protein" evidence="13">
    <location>
        <begin position="24"/>
        <end position="206"/>
    </location>
</feature>
<dbReference type="InterPro" id="IPR001929">
    <property type="entry name" value="Germin"/>
</dbReference>
<dbReference type="SMART" id="SM00835">
    <property type="entry name" value="Cupin_1"/>
    <property type="match status" value="1"/>
</dbReference>
<evidence type="ECO:0000256" key="10">
    <source>
        <dbReference type="ARBA" id="ARBA00023211"/>
    </source>
</evidence>
<comment type="function">
    <text evidence="1">May play a role in plant defense. Probably has no oxalate oxidase activity even if the active site is conserved.</text>
</comment>
<evidence type="ECO:0000256" key="7">
    <source>
        <dbReference type="ARBA" id="ARBA00022723"/>
    </source>
</evidence>
<keyword evidence="6 13" id="KW-0964">Secreted</keyword>
<dbReference type="FunFam" id="2.60.120.10:FF:000098">
    <property type="entry name" value="Germin-like protein 9-3"/>
    <property type="match status" value="1"/>
</dbReference>
<feature type="signal peptide" evidence="13">
    <location>
        <begin position="1"/>
        <end position="23"/>
    </location>
</feature>
<evidence type="ECO:0000256" key="11">
    <source>
        <dbReference type="PIRSR" id="PIRSR601929-1"/>
    </source>
</evidence>
<keyword evidence="10 11" id="KW-0464">Manganese</keyword>
<evidence type="ECO:0000256" key="5">
    <source>
        <dbReference type="ARBA" id="ARBA00022523"/>
    </source>
</evidence>
<comment type="subunit">
    <text evidence="4">Oligomer (believed to be a pentamer but probably hexamer).</text>
</comment>
<dbReference type="AlphaFoldDB" id="A0A7J6WIQ8"/>